<evidence type="ECO:0000256" key="6">
    <source>
        <dbReference type="ARBA" id="ARBA00023157"/>
    </source>
</evidence>
<keyword evidence="6" id="KW-1015">Disulfide bond</keyword>
<evidence type="ECO:0000256" key="3">
    <source>
        <dbReference type="ARBA" id="ARBA00022741"/>
    </source>
</evidence>
<keyword evidence="11" id="KW-1185">Reference proteome</keyword>
<evidence type="ECO:0000256" key="1">
    <source>
        <dbReference type="ARBA" id="ARBA00009156"/>
    </source>
</evidence>
<gene>
    <name evidence="10" type="ORF">GCM10009682_00930</name>
</gene>
<dbReference type="Pfam" id="PF02782">
    <property type="entry name" value="FGGY_C"/>
    <property type="match status" value="1"/>
</dbReference>
<dbReference type="PANTHER" id="PTHR10196">
    <property type="entry name" value="SUGAR KINASE"/>
    <property type="match status" value="1"/>
</dbReference>
<keyword evidence="7" id="KW-0684">Rhamnose metabolism</keyword>
<dbReference type="Gene3D" id="3.30.420.40">
    <property type="match status" value="2"/>
</dbReference>
<dbReference type="InterPro" id="IPR043129">
    <property type="entry name" value="ATPase_NBD"/>
</dbReference>
<evidence type="ECO:0000256" key="7">
    <source>
        <dbReference type="ARBA" id="ARBA00023308"/>
    </source>
</evidence>
<name>A0ABN2LBU9_9ACTN</name>
<evidence type="ECO:0000259" key="8">
    <source>
        <dbReference type="Pfam" id="PF00370"/>
    </source>
</evidence>
<keyword evidence="5" id="KW-0067">ATP-binding</keyword>
<dbReference type="InterPro" id="IPR013449">
    <property type="entry name" value="Rhamnulokinase"/>
</dbReference>
<evidence type="ECO:0000259" key="9">
    <source>
        <dbReference type="Pfam" id="PF02782"/>
    </source>
</evidence>
<evidence type="ECO:0000313" key="10">
    <source>
        <dbReference type="EMBL" id="GAA1782624.1"/>
    </source>
</evidence>
<accession>A0ABN2LBU9</accession>
<evidence type="ECO:0000256" key="5">
    <source>
        <dbReference type="ARBA" id="ARBA00022840"/>
    </source>
</evidence>
<dbReference type="InterPro" id="IPR018484">
    <property type="entry name" value="FGGY_N"/>
</dbReference>
<dbReference type="EMBL" id="BAAALT010000003">
    <property type="protein sequence ID" value="GAA1782624.1"/>
    <property type="molecule type" value="Genomic_DNA"/>
</dbReference>
<dbReference type="SUPFAM" id="SSF53067">
    <property type="entry name" value="Actin-like ATPase domain"/>
    <property type="match status" value="2"/>
</dbReference>
<dbReference type="CDD" id="cd07771">
    <property type="entry name" value="ASKHA_NBD_FGGY_RhaB-like"/>
    <property type="match status" value="1"/>
</dbReference>
<dbReference type="Proteomes" id="UP001500218">
    <property type="component" value="Unassembled WGS sequence"/>
</dbReference>
<dbReference type="RefSeq" id="WP_344124996.1">
    <property type="nucleotide sequence ID" value="NZ_BAAALT010000003.1"/>
</dbReference>
<proteinExistence type="inferred from homology"/>
<evidence type="ECO:0000313" key="11">
    <source>
        <dbReference type="Proteomes" id="UP001500218"/>
    </source>
</evidence>
<feature type="domain" description="Carbohydrate kinase FGGY N-terminal" evidence="8">
    <location>
        <begin position="4"/>
        <end position="229"/>
    </location>
</feature>
<dbReference type="Pfam" id="PF00370">
    <property type="entry name" value="FGGY_N"/>
    <property type="match status" value="1"/>
</dbReference>
<evidence type="ECO:0000256" key="2">
    <source>
        <dbReference type="ARBA" id="ARBA00022679"/>
    </source>
</evidence>
<organism evidence="10 11">
    <name type="scientific">Luedemannella flava</name>
    <dbReference type="NCBI Taxonomy" id="349316"/>
    <lineage>
        <taxon>Bacteria</taxon>
        <taxon>Bacillati</taxon>
        <taxon>Actinomycetota</taxon>
        <taxon>Actinomycetes</taxon>
        <taxon>Micromonosporales</taxon>
        <taxon>Micromonosporaceae</taxon>
        <taxon>Luedemannella</taxon>
    </lineage>
</organism>
<keyword evidence="3" id="KW-0547">Nucleotide-binding</keyword>
<keyword evidence="4" id="KW-0418">Kinase</keyword>
<dbReference type="PANTHER" id="PTHR10196:SF93">
    <property type="entry name" value="L-RHAMNULOKINASE"/>
    <property type="match status" value="1"/>
</dbReference>
<comment type="similarity">
    <text evidence="1">Belongs to the FGGY kinase family.</text>
</comment>
<dbReference type="InterPro" id="IPR018485">
    <property type="entry name" value="FGGY_C"/>
</dbReference>
<sequence>MSAYVAVDLGASSGRVIVGAVDGNRVELTEVHRFANEPVELPDGLHWDVLGLYKEVLAGLRAAEPHRPRSAGIDSWAVDYGLLDAGGALLGLPYHYRDRRTGDRVDPLDPAEMYRRTGLAQQPFNTLYQLRADDPARLAAAGGMLMLPDLFAYWLTGERGAERTNASTTQLYNAIARDWDDKLIAAAGLPRHLFARLRDPGTVIGPLRAATGLDGTLVAVGSHDTASAVAAVPATGDRFAYISCGTWSLVGVELPSPVLTEASRAAGFTNEAGLDGTIRYLRNVMGLWLLQECQRAWRAVGLSAETADLVAAAYTAPPFVSVVNPDDPTFLPAGDMPARIDAYCRRTDQPVPASPAAYARCVFDSLAVAHRAAVRGAAELSGRDVDQVHIVGGGSRNDLLCQLTADACGLPVVAGPVEATALGNVLVQAGADGGPRDLASLRAVVRASQPTRRFEPDRAAAKAWDAAAARIGVR</sequence>
<evidence type="ECO:0000256" key="4">
    <source>
        <dbReference type="ARBA" id="ARBA00022777"/>
    </source>
</evidence>
<protein>
    <submittedName>
        <fullName evidence="10">Rhamnulokinase family protein</fullName>
    </submittedName>
</protein>
<comment type="caution">
    <text evidence="10">The sequence shown here is derived from an EMBL/GenBank/DDBJ whole genome shotgun (WGS) entry which is preliminary data.</text>
</comment>
<reference evidence="11" key="1">
    <citation type="journal article" date="2019" name="Int. J. Syst. Evol. Microbiol.">
        <title>The Global Catalogue of Microorganisms (GCM) 10K type strain sequencing project: providing services to taxonomists for standard genome sequencing and annotation.</title>
        <authorList>
            <consortium name="The Broad Institute Genomics Platform"/>
            <consortium name="The Broad Institute Genome Sequencing Center for Infectious Disease"/>
            <person name="Wu L."/>
            <person name="Ma J."/>
        </authorList>
    </citation>
    <scope>NUCLEOTIDE SEQUENCE [LARGE SCALE GENOMIC DNA]</scope>
    <source>
        <strain evidence="11">JCM 13250</strain>
    </source>
</reference>
<keyword evidence="2" id="KW-0808">Transferase</keyword>
<feature type="domain" description="Carbohydrate kinase FGGY C-terminal" evidence="9">
    <location>
        <begin position="240"/>
        <end position="429"/>
    </location>
</feature>